<feature type="region of interest" description="Disordered" evidence="4">
    <location>
        <begin position="108"/>
        <end position="204"/>
    </location>
</feature>
<dbReference type="SUPFAM" id="SSF54160">
    <property type="entry name" value="Chromo domain-like"/>
    <property type="match status" value="1"/>
</dbReference>
<dbReference type="AlphaFoldDB" id="H0EK71"/>
<evidence type="ECO:0000256" key="3">
    <source>
        <dbReference type="ARBA" id="ARBA00018505"/>
    </source>
</evidence>
<evidence type="ECO:0000259" key="5">
    <source>
        <dbReference type="Pfam" id="PF22732"/>
    </source>
</evidence>
<evidence type="ECO:0000256" key="2">
    <source>
        <dbReference type="ARBA" id="ARBA00011353"/>
    </source>
</evidence>
<dbReference type="GO" id="GO:0006325">
    <property type="term" value="P:chromatin organization"/>
    <property type="evidence" value="ECO:0007669"/>
    <property type="project" value="InterPro"/>
</dbReference>
<dbReference type="Proteomes" id="UP000005446">
    <property type="component" value="Unassembled WGS sequence"/>
</dbReference>
<dbReference type="GO" id="GO:0032221">
    <property type="term" value="C:Rpd3S complex"/>
    <property type="evidence" value="ECO:0007669"/>
    <property type="project" value="TreeGrafter"/>
</dbReference>
<gene>
    <name evidence="6" type="ORF">M7I_2962</name>
</gene>
<feature type="region of interest" description="Disordered" evidence="4">
    <location>
        <begin position="245"/>
        <end position="267"/>
    </location>
</feature>
<dbReference type="InterPro" id="IPR008676">
    <property type="entry name" value="MRG"/>
</dbReference>
<comment type="similarity">
    <text evidence="1">Belongs to the MRG family.</text>
</comment>
<dbReference type="HOGENOM" id="CLU_744047_0_0_1"/>
<proteinExistence type="inferred from homology"/>
<feature type="compositionally biased region" description="Basic and acidic residues" evidence="4">
    <location>
        <begin position="154"/>
        <end position="164"/>
    </location>
</feature>
<dbReference type="Gene3D" id="2.30.30.140">
    <property type="match status" value="1"/>
</dbReference>
<dbReference type="InterPro" id="IPR016197">
    <property type="entry name" value="Chromo-like_dom_sf"/>
</dbReference>
<feature type="compositionally biased region" description="Polar residues" evidence="4">
    <location>
        <begin position="178"/>
        <end position="198"/>
    </location>
</feature>
<dbReference type="InParanoid" id="H0EK71"/>
<protein>
    <recommendedName>
        <fullName evidence="3">Chromatin modification-related protein EAF3</fullName>
    </recommendedName>
</protein>
<dbReference type="InterPro" id="IPR053820">
    <property type="entry name" value="MSL3_chromo-like"/>
</dbReference>
<evidence type="ECO:0000313" key="7">
    <source>
        <dbReference type="Proteomes" id="UP000005446"/>
    </source>
</evidence>
<comment type="caution">
    <text evidence="6">The sequence shown here is derived from an EMBL/GenBank/DDBJ whole genome shotgun (WGS) entry which is preliminary data.</text>
</comment>
<keyword evidence="7" id="KW-1185">Reference proteome</keyword>
<accession>H0EK71</accession>
<organism evidence="6 7">
    <name type="scientific">Glarea lozoyensis (strain ATCC 74030 / MF5533)</name>
    <dbReference type="NCBI Taxonomy" id="1104152"/>
    <lineage>
        <taxon>Eukaryota</taxon>
        <taxon>Fungi</taxon>
        <taxon>Dikarya</taxon>
        <taxon>Ascomycota</taxon>
        <taxon>Pezizomycotina</taxon>
        <taxon>Leotiomycetes</taxon>
        <taxon>Helotiales</taxon>
        <taxon>Helotiaceae</taxon>
        <taxon>Glarea</taxon>
    </lineage>
</organism>
<feature type="domain" description="MSL3 chromodomain-like" evidence="5">
    <location>
        <begin position="38"/>
        <end position="105"/>
    </location>
</feature>
<feature type="compositionally biased region" description="Basic residues" evidence="4">
    <location>
        <begin position="356"/>
        <end position="372"/>
    </location>
</feature>
<feature type="compositionally biased region" description="Basic and acidic residues" evidence="4">
    <location>
        <begin position="248"/>
        <end position="257"/>
    </location>
</feature>
<comment type="subunit">
    <text evidence="2">Component of the NuA4 histone acetyltransferase complex.</text>
</comment>
<dbReference type="PANTHER" id="PTHR10880">
    <property type="entry name" value="MORTALITY FACTOR 4-LIKE PROTEIN"/>
    <property type="match status" value="1"/>
</dbReference>
<dbReference type="PANTHER" id="PTHR10880:SF15">
    <property type="entry name" value="MSL COMPLEX SUBUNIT 3"/>
    <property type="match status" value="1"/>
</dbReference>
<reference evidence="6 7" key="1">
    <citation type="journal article" date="2012" name="Eukaryot. Cell">
        <title>Genome sequence of the fungus Glarea lozoyensis: the first genome sequence of a species from the Helotiaceae family.</title>
        <authorList>
            <person name="Youssar L."/>
            <person name="Gruening B.A."/>
            <person name="Erxleben A."/>
            <person name="Guenther S."/>
            <person name="Huettel W."/>
        </authorList>
    </citation>
    <scope>NUCLEOTIDE SEQUENCE [LARGE SCALE GENOMIC DNA]</scope>
    <source>
        <strain evidence="7">ATCC 74030 / MF5533</strain>
    </source>
</reference>
<evidence type="ECO:0000313" key="6">
    <source>
        <dbReference type="EMBL" id="EHL01101.1"/>
    </source>
</evidence>
<dbReference type="EMBL" id="AGUE01000061">
    <property type="protein sequence ID" value="EHL01101.1"/>
    <property type="molecule type" value="Genomic_DNA"/>
</dbReference>
<evidence type="ECO:0000256" key="1">
    <source>
        <dbReference type="ARBA" id="ARBA00009093"/>
    </source>
</evidence>
<feature type="compositionally biased region" description="Polar residues" evidence="4">
    <location>
        <begin position="114"/>
        <end position="134"/>
    </location>
</feature>
<name>H0EK71_GLAL7</name>
<feature type="region of interest" description="Disordered" evidence="4">
    <location>
        <begin position="314"/>
        <end position="372"/>
    </location>
</feature>
<dbReference type="CDD" id="cd18983">
    <property type="entry name" value="CBD_MSL3_like"/>
    <property type="match status" value="1"/>
</dbReference>
<sequence length="372" mass="42103">MPFLVWPALLTFTNHINTTTTSLASTMAPKATESASPFAKDEKVLCFHHEMLYEAKVLDSQHVPPSSWRFKIHYKGWKNTWDDWVPEDRVRKFTDENKELAAQLHTQMKALQRGTKSVTKSSKKPNGSDFSSARGSEERHTSVAATGGRAGQRRNRDYDIETNDRGVQAGDSDRDSETSVGAVQNSPKRIVTSVGQRATRSRAQEQDWNKINNVDWPIMKMLTTEECLAPDLLLKLPTKNHTYIDSQGRLRDPDKYSRGQNAPVAPEQPLKIHPTLARHIKNGTATKYNTLWYQNMDEESWAPLAGVIAPKSELRLKQPPSAQPSSEESENLPVDQDQEASDTIVLNNPDDEKPNKSKRRAHEPTRRSTRRL</sequence>
<dbReference type="OrthoDB" id="124855at2759"/>
<dbReference type="GO" id="GO:0006355">
    <property type="term" value="P:regulation of DNA-templated transcription"/>
    <property type="evidence" value="ECO:0007669"/>
    <property type="project" value="InterPro"/>
</dbReference>
<dbReference type="GO" id="GO:0035267">
    <property type="term" value="C:NuA4 histone acetyltransferase complex"/>
    <property type="evidence" value="ECO:0007669"/>
    <property type="project" value="TreeGrafter"/>
</dbReference>
<dbReference type="Pfam" id="PF22732">
    <property type="entry name" value="MSL3_chromo-like"/>
    <property type="match status" value="1"/>
</dbReference>
<evidence type="ECO:0000256" key="4">
    <source>
        <dbReference type="SAM" id="MobiDB-lite"/>
    </source>
</evidence>